<dbReference type="GO" id="GO:0005737">
    <property type="term" value="C:cytoplasm"/>
    <property type="evidence" value="ECO:0007669"/>
    <property type="project" value="UniProtKB-SubCell"/>
</dbReference>
<dbReference type="Proteomes" id="UP000198233">
    <property type="component" value="Chromosome"/>
</dbReference>
<sequence length="183" mass="20583">MTLDNGWVEQCRKCISPHFNERPCGEVSLLVIHNISLPAGQFGLPYIDQLFQGCLDSQADESFCDLQGLEVSAHFLIRRDGELVQYVSCNDRAWHAGLSQFAGRSGCNDFAIGVELEGTDSIAYTDAQYERLRQLTLVLFEAYPMLNKDMIVGHSDIAPGRKTDPGESFDWQRYRASLTDEQI</sequence>
<dbReference type="Proteomes" id="UP000318758">
    <property type="component" value="Chromosome"/>
</dbReference>
<keyword evidence="17" id="KW-1185">Reference proteome</keyword>
<dbReference type="GO" id="GO:0046872">
    <property type="term" value="F:metal ion binding"/>
    <property type="evidence" value="ECO:0007669"/>
    <property type="project" value="UniProtKB-KW"/>
</dbReference>
<dbReference type="SMART" id="SM00644">
    <property type="entry name" value="Ami_2"/>
    <property type="match status" value="1"/>
</dbReference>
<dbReference type="GO" id="GO:0009253">
    <property type="term" value="P:peptidoglycan catabolic process"/>
    <property type="evidence" value="ECO:0007669"/>
    <property type="project" value="InterPro"/>
</dbReference>
<evidence type="ECO:0000313" key="15">
    <source>
        <dbReference type="EMBL" id="QDF76698.1"/>
    </source>
</evidence>
<name>A0AAC9XPM3_9GAMM</name>
<keyword evidence="10" id="KW-0961">Cell wall biogenesis/degradation</keyword>
<dbReference type="Gene3D" id="3.40.80.10">
    <property type="entry name" value="Peptidoglycan recognition protein-like"/>
    <property type="match status" value="1"/>
</dbReference>
<comment type="subcellular location">
    <subcellularLocation>
        <location evidence="3">Cytoplasm</location>
    </subcellularLocation>
</comment>
<dbReference type="RefSeq" id="WP_033540800.1">
    <property type="nucleotide sequence ID" value="NZ_CP022272.1"/>
</dbReference>
<evidence type="ECO:0000313" key="16">
    <source>
        <dbReference type="Proteomes" id="UP000198233"/>
    </source>
</evidence>
<keyword evidence="7" id="KW-0479">Metal-binding</keyword>
<evidence type="ECO:0000256" key="4">
    <source>
        <dbReference type="ARBA" id="ARBA00007553"/>
    </source>
</evidence>
<dbReference type="PANTHER" id="PTHR30417">
    <property type="entry name" value="N-ACETYLMURAMOYL-L-ALANINE AMIDASE AMID"/>
    <property type="match status" value="1"/>
</dbReference>
<evidence type="ECO:0000313" key="14">
    <source>
        <dbReference type="EMBL" id="ASJ98125.1"/>
    </source>
</evidence>
<dbReference type="CDD" id="cd06583">
    <property type="entry name" value="PGRP"/>
    <property type="match status" value="1"/>
</dbReference>
<evidence type="ECO:0000256" key="6">
    <source>
        <dbReference type="ARBA" id="ARBA00022490"/>
    </source>
</evidence>
<evidence type="ECO:0000259" key="13">
    <source>
        <dbReference type="SMART" id="SM00644"/>
    </source>
</evidence>
<dbReference type="Pfam" id="PF01510">
    <property type="entry name" value="Amidase_2"/>
    <property type="match status" value="1"/>
</dbReference>
<dbReference type="SUPFAM" id="SSF55846">
    <property type="entry name" value="N-acetylmuramoyl-L-alanine amidase-like"/>
    <property type="match status" value="1"/>
</dbReference>
<dbReference type="GO" id="GO:0008745">
    <property type="term" value="F:N-acetylmuramoyl-L-alanine amidase activity"/>
    <property type="evidence" value="ECO:0007669"/>
    <property type="project" value="UniProtKB-EC"/>
</dbReference>
<gene>
    <name evidence="15" type="primary">ampD</name>
    <name evidence="14" type="ORF">CFF01_16845</name>
    <name evidence="15" type="ORF">FGA12_16855</name>
</gene>
<keyword evidence="9" id="KW-0862">Zinc</keyword>
<evidence type="ECO:0000256" key="10">
    <source>
        <dbReference type="ARBA" id="ARBA00023316"/>
    </source>
</evidence>
<dbReference type="EC" id="3.5.1.28" evidence="5"/>
<dbReference type="NCBIfam" id="NF008758">
    <property type="entry name" value="PRK11789.1"/>
    <property type="match status" value="1"/>
</dbReference>
<reference evidence="14 16" key="1">
    <citation type="submission" date="2017-06" db="EMBL/GenBank/DDBJ databases">
        <title>Complete genome sequence of Shewanella marisflavi EP1 associated with anaerobic 2,4-dinitrotoluene reduction and salt tolerance.</title>
        <authorList>
            <person name="Huang J."/>
        </authorList>
    </citation>
    <scope>NUCLEOTIDE SEQUENCE [LARGE SCALE GENOMIC DNA]</scope>
    <source>
        <strain evidence="14 16">EP1</strain>
    </source>
</reference>
<keyword evidence="6" id="KW-0963">Cytoplasm</keyword>
<reference evidence="15 17" key="2">
    <citation type="submission" date="2019-06" db="EMBL/GenBank/DDBJ databases">
        <title>Complete genome of Shewanella marisflavi ECSMB14101, a mussel settlement-inducing bacterium isolated from East China Sea.</title>
        <authorList>
            <person name="Yang J."/>
            <person name="Liang X."/>
            <person name="Chang R."/>
            <person name="Peng L."/>
        </authorList>
    </citation>
    <scope>NUCLEOTIDE SEQUENCE [LARGE SCALE GENOMIC DNA]</scope>
    <source>
        <strain evidence="15 17">ECSMB14101</strain>
    </source>
</reference>
<comment type="similarity">
    <text evidence="4">Belongs to the N-acetylmuramoyl-L-alanine amidase 2 family.</text>
</comment>
<evidence type="ECO:0000256" key="12">
    <source>
        <dbReference type="ARBA" id="ARBA00042615"/>
    </source>
</evidence>
<feature type="domain" description="N-acetylmuramoyl-L-alanine amidase" evidence="13">
    <location>
        <begin position="16"/>
        <end position="166"/>
    </location>
</feature>
<organism evidence="14 16">
    <name type="scientific">Shewanella marisflavi</name>
    <dbReference type="NCBI Taxonomy" id="260364"/>
    <lineage>
        <taxon>Bacteria</taxon>
        <taxon>Pseudomonadati</taxon>
        <taxon>Pseudomonadota</taxon>
        <taxon>Gammaproteobacteria</taxon>
        <taxon>Alteromonadales</taxon>
        <taxon>Shewanellaceae</taxon>
        <taxon>Shewanella</taxon>
    </lineage>
</organism>
<dbReference type="InterPro" id="IPR036505">
    <property type="entry name" value="Amidase/PGRP_sf"/>
</dbReference>
<comment type="cofactor">
    <cofactor evidence="2">
        <name>Zn(2+)</name>
        <dbReference type="ChEBI" id="CHEBI:29105"/>
    </cofactor>
</comment>
<dbReference type="GO" id="GO:0071555">
    <property type="term" value="P:cell wall organization"/>
    <property type="evidence" value="ECO:0007669"/>
    <property type="project" value="UniProtKB-KW"/>
</dbReference>
<dbReference type="GO" id="GO:0009254">
    <property type="term" value="P:peptidoglycan turnover"/>
    <property type="evidence" value="ECO:0007669"/>
    <property type="project" value="TreeGrafter"/>
</dbReference>
<evidence type="ECO:0000256" key="7">
    <source>
        <dbReference type="ARBA" id="ARBA00022723"/>
    </source>
</evidence>
<dbReference type="EMBL" id="CP022272">
    <property type="protein sequence ID" value="ASJ98125.1"/>
    <property type="molecule type" value="Genomic_DNA"/>
</dbReference>
<comment type="catalytic activity">
    <reaction evidence="1">
        <text>Hydrolyzes the link between N-acetylmuramoyl residues and L-amino acid residues in certain cell-wall glycopeptides.</text>
        <dbReference type="EC" id="3.5.1.28"/>
    </reaction>
</comment>
<keyword evidence="8 15" id="KW-0378">Hydrolase</keyword>
<protein>
    <recommendedName>
        <fullName evidence="11">1,6-anhydro-N-acetylmuramyl-L-alanine amidase AmpD</fullName>
        <ecNumber evidence="5">3.5.1.28</ecNumber>
    </recommendedName>
    <alternativeName>
        <fullName evidence="12">N-acetylmuramoyl-L-alanine amidase</fullName>
    </alternativeName>
</protein>
<evidence type="ECO:0000256" key="5">
    <source>
        <dbReference type="ARBA" id="ARBA00011901"/>
    </source>
</evidence>
<dbReference type="EMBL" id="CP041153">
    <property type="protein sequence ID" value="QDF76698.1"/>
    <property type="molecule type" value="Genomic_DNA"/>
</dbReference>
<evidence type="ECO:0000256" key="8">
    <source>
        <dbReference type="ARBA" id="ARBA00022801"/>
    </source>
</evidence>
<evidence type="ECO:0000313" key="17">
    <source>
        <dbReference type="Proteomes" id="UP000318758"/>
    </source>
</evidence>
<evidence type="ECO:0000256" key="2">
    <source>
        <dbReference type="ARBA" id="ARBA00001947"/>
    </source>
</evidence>
<proteinExistence type="inferred from homology"/>
<dbReference type="InterPro" id="IPR051206">
    <property type="entry name" value="NAMLAA_amidase_2"/>
</dbReference>
<dbReference type="KEGG" id="smav:CFF01_16845"/>
<dbReference type="PANTHER" id="PTHR30417:SF4">
    <property type="entry name" value="1,6-ANHYDRO-N-ACETYLMURAMYL-L-ALANINE AMIDASE AMPD"/>
    <property type="match status" value="1"/>
</dbReference>
<accession>A0AAC9XPM3</accession>
<dbReference type="AlphaFoldDB" id="A0AAC9XPM3"/>
<evidence type="ECO:0000256" key="11">
    <source>
        <dbReference type="ARBA" id="ARBA00039257"/>
    </source>
</evidence>
<evidence type="ECO:0000256" key="3">
    <source>
        <dbReference type="ARBA" id="ARBA00004496"/>
    </source>
</evidence>
<evidence type="ECO:0000256" key="9">
    <source>
        <dbReference type="ARBA" id="ARBA00022833"/>
    </source>
</evidence>
<evidence type="ECO:0000256" key="1">
    <source>
        <dbReference type="ARBA" id="ARBA00001561"/>
    </source>
</evidence>
<dbReference type="InterPro" id="IPR002502">
    <property type="entry name" value="Amidase_domain"/>
</dbReference>